<organism evidence="1 2">
    <name type="scientific">Dreissena polymorpha</name>
    <name type="common">Zebra mussel</name>
    <name type="synonym">Mytilus polymorpha</name>
    <dbReference type="NCBI Taxonomy" id="45954"/>
    <lineage>
        <taxon>Eukaryota</taxon>
        <taxon>Metazoa</taxon>
        <taxon>Spiralia</taxon>
        <taxon>Lophotrochozoa</taxon>
        <taxon>Mollusca</taxon>
        <taxon>Bivalvia</taxon>
        <taxon>Autobranchia</taxon>
        <taxon>Heteroconchia</taxon>
        <taxon>Euheterodonta</taxon>
        <taxon>Imparidentia</taxon>
        <taxon>Neoheterodontei</taxon>
        <taxon>Myida</taxon>
        <taxon>Dreissenoidea</taxon>
        <taxon>Dreissenidae</taxon>
        <taxon>Dreissena</taxon>
    </lineage>
</organism>
<evidence type="ECO:0008006" key="3">
    <source>
        <dbReference type="Google" id="ProtNLM"/>
    </source>
</evidence>
<reference evidence="1" key="1">
    <citation type="journal article" date="2019" name="bioRxiv">
        <title>The Genome of the Zebra Mussel, Dreissena polymorpha: A Resource for Invasive Species Research.</title>
        <authorList>
            <person name="McCartney M.A."/>
            <person name="Auch B."/>
            <person name="Kono T."/>
            <person name="Mallez S."/>
            <person name="Zhang Y."/>
            <person name="Obille A."/>
            <person name="Becker A."/>
            <person name="Abrahante J.E."/>
            <person name="Garbe J."/>
            <person name="Badalamenti J.P."/>
            <person name="Herman A."/>
            <person name="Mangelson H."/>
            <person name="Liachko I."/>
            <person name="Sullivan S."/>
            <person name="Sone E.D."/>
            <person name="Koren S."/>
            <person name="Silverstein K.A.T."/>
            <person name="Beckman K.B."/>
            <person name="Gohl D.M."/>
        </authorList>
    </citation>
    <scope>NUCLEOTIDE SEQUENCE</scope>
    <source>
        <strain evidence="1">Duluth1</strain>
        <tissue evidence="1">Whole animal</tissue>
    </source>
</reference>
<dbReference type="AlphaFoldDB" id="A0A9D4LS43"/>
<evidence type="ECO:0000313" key="1">
    <source>
        <dbReference type="EMBL" id="KAH3862804.1"/>
    </source>
</evidence>
<keyword evidence="2" id="KW-1185">Reference proteome</keyword>
<reference evidence="1" key="2">
    <citation type="submission" date="2020-11" db="EMBL/GenBank/DDBJ databases">
        <authorList>
            <person name="McCartney M.A."/>
            <person name="Auch B."/>
            <person name="Kono T."/>
            <person name="Mallez S."/>
            <person name="Becker A."/>
            <person name="Gohl D.M."/>
            <person name="Silverstein K.A.T."/>
            <person name="Koren S."/>
            <person name="Bechman K.B."/>
            <person name="Herman A."/>
            <person name="Abrahante J.E."/>
            <person name="Garbe J."/>
        </authorList>
    </citation>
    <scope>NUCLEOTIDE SEQUENCE</scope>
    <source>
        <strain evidence="1">Duluth1</strain>
        <tissue evidence="1">Whole animal</tissue>
    </source>
</reference>
<dbReference type="Proteomes" id="UP000828390">
    <property type="component" value="Unassembled WGS sequence"/>
</dbReference>
<evidence type="ECO:0000313" key="2">
    <source>
        <dbReference type="Proteomes" id="UP000828390"/>
    </source>
</evidence>
<comment type="caution">
    <text evidence="1">The sequence shown here is derived from an EMBL/GenBank/DDBJ whole genome shotgun (WGS) entry which is preliminary data.</text>
</comment>
<gene>
    <name evidence="1" type="ORF">DPMN_025779</name>
</gene>
<protein>
    <recommendedName>
        <fullName evidence="3">Cadherin domain-containing protein</fullName>
    </recommendedName>
</protein>
<name>A0A9D4LS43_DREPO</name>
<proteinExistence type="predicted"/>
<sequence length="53" mass="5692">MLQDVNDFSPSISSNLQAQTIPEDFVGYQASVSQPTTLNFVFTGTDGDQPVSP</sequence>
<accession>A0A9D4LS43</accession>
<dbReference type="EMBL" id="JAIWYP010000002">
    <property type="protein sequence ID" value="KAH3862804.1"/>
    <property type="molecule type" value="Genomic_DNA"/>
</dbReference>